<dbReference type="NCBIfam" id="TIGR03083">
    <property type="entry name" value="maleylpyruvate isomerase family mycothiol-dependent enzyme"/>
    <property type="match status" value="1"/>
</dbReference>
<name>A0A1H0WEB8_9PSEU</name>
<dbReference type="GO" id="GO:0046872">
    <property type="term" value="F:metal ion binding"/>
    <property type="evidence" value="ECO:0007669"/>
    <property type="project" value="InterPro"/>
</dbReference>
<dbReference type="Gene3D" id="3.30.1050.20">
    <property type="match status" value="1"/>
</dbReference>
<reference evidence="3" key="1">
    <citation type="submission" date="2016-10" db="EMBL/GenBank/DDBJ databases">
        <authorList>
            <person name="Varghese N."/>
            <person name="Submissions S."/>
        </authorList>
    </citation>
    <scope>NUCLEOTIDE SEQUENCE [LARGE SCALE GENOMIC DNA]</scope>
    <source>
        <strain evidence="3">IBRC-M 10655</strain>
    </source>
</reference>
<protein>
    <submittedName>
        <fullName evidence="2">Maleylpyruvate isomerase</fullName>
    </submittedName>
</protein>
<feature type="domain" description="Mycothiol-dependent maleylpyruvate isomerase metal-binding" evidence="1">
    <location>
        <begin position="23"/>
        <end position="159"/>
    </location>
</feature>
<evidence type="ECO:0000313" key="2">
    <source>
        <dbReference type="EMBL" id="SDP89072.1"/>
    </source>
</evidence>
<dbReference type="OrthoDB" id="5118203at2"/>
<sequence>MTGSNTSASTMNGTTTAATLAAVREATAVLTGVVERFAETDFTRPSLLPGWTRGHVVTHLARNADALVNLLTWARTGIEHAAYPSWADRNADIADGASRLGQIQREDLVAACGRFMVEATRLGHEDWAARVQNSSGTPVAAAQIPQMRLFEVWTHLVDLDFEVGFDAVPTGHLDLLLDRALLPHRSRTDGHPLRLTVSLPDGSQRSWELAIAQDADSEVSGSAAAALTWLTGRGRPASLSGPLPDLGAWG</sequence>
<evidence type="ECO:0000313" key="3">
    <source>
        <dbReference type="Proteomes" id="UP000199651"/>
    </source>
</evidence>
<dbReference type="InterPro" id="IPR036527">
    <property type="entry name" value="SCP2_sterol-bd_dom_sf"/>
</dbReference>
<dbReference type="InterPro" id="IPR034660">
    <property type="entry name" value="DinB/YfiT-like"/>
</dbReference>
<dbReference type="Proteomes" id="UP000199651">
    <property type="component" value="Unassembled WGS sequence"/>
</dbReference>
<keyword evidence="2" id="KW-0670">Pyruvate</keyword>
<dbReference type="AlphaFoldDB" id="A0A1H0WEB8"/>
<dbReference type="InterPro" id="IPR024344">
    <property type="entry name" value="MDMPI_metal-binding"/>
</dbReference>
<dbReference type="RefSeq" id="WP_091383851.1">
    <property type="nucleotide sequence ID" value="NZ_FNDV01000007.1"/>
</dbReference>
<keyword evidence="3" id="KW-1185">Reference proteome</keyword>
<dbReference type="InterPro" id="IPR017517">
    <property type="entry name" value="Maleyloyr_isom"/>
</dbReference>
<dbReference type="Pfam" id="PF11716">
    <property type="entry name" value="MDMPI_N"/>
    <property type="match status" value="1"/>
</dbReference>
<evidence type="ECO:0000259" key="1">
    <source>
        <dbReference type="Pfam" id="PF11716"/>
    </source>
</evidence>
<dbReference type="SUPFAM" id="SSF55718">
    <property type="entry name" value="SCP-like"/>
    <property type="match status" value="1"/>
</dbReference>
<keyword evidence="2" id="KW-0413">Isomerase</keyword>
<gene>
    <name evidence="2" type="ORF">SAMN05192558_12066</name>
</gene>
<dbReference type="Gene3D" id="1.20.120.450">
    <property type="entry name" value="dinb family like domain"/>
    <property type="match status" value="1"/>
</dbReference>
<accession>A0A1H0WEB8</accession>
<dbReference type="STRING" id="504798.SAMN05421871_107191"/>
<dbReference type="GO" id="GO:0016853">
    <property type="term" value="F:isomerase activity"/>
    <property type="evidence" value="ECO:0007669"/>
    <property type="project" value="UniProtKB-KW"/>
</dbReference>
<dbReference type="SUPFAM" id="SSF109854">
    <property type="entry name" value="DinB/YfiT-like putative metalloenzymes"/>
    <property type="match status" value="1"/>
</dbReference>
<dbReference type="EMBL" id="FNJB01000020">
    <property type="protein sequence ID" value="SDP89072.1"/>
    <property type="molecule type" value="Genomic_DNA"/>
</dbReference>
<organism evidence="2 3">
    <name type="scientific">Actinokineospora alba</name>
    <dbReference type="NCBI Taxonomy" id="504798"/>
    <lineage>
        <taxon>Bacteria</taxon>
        <taxon>Bacillati</taxon>
        <taxon>Actinomycetota</taxon>
        <taxon>Actinomycetes</taxon>
        <taxon>Pseudonocardiales</taxon>
        <taxon>Pseudonocardiaceae</taxon>
        <taxon>Actinokineospora</taxon>
    </lineage>
</organism>
<proteinExistence type="predicted"/>